<keyword evidence="4" id="KW-1185">Reference proteome</keyword>
<proteinExistence type="predicted"/>
<dbReference type="SFLD" id="SFLDS00019">
    <property type="entry name" value="Glutathione_Transferase_(cytos"/>
    <property type="match status" value="1"/>
</dbReference>
<dbReference type="PANTHER" id="PTHR44051:SF9">
    <property type="entry name" value="GLUTATHIONE S-TRANSFERASE 1"/>
    <property type="match status" value="1"/>
</dbReference>
<feature type="domain" description="GST C-terminal" evidence="2">
    <location>
        <begin position="93"/>
        <end position="226"/>
    </location>
</feature>
<protein>
    <submittedName>
        <fullName evidence="3">Glutathione S-transferase</fullName>
    </submittedName>
</protein>
<dbReference type="Pfam" id="PF13409">
    <property type="entry name" value="GST_N_2"/>
    <property type="match status" value="1"/>
</dbReference>
<name>A0A172YBQ3_9GAMM</name>
<evidence type="ECO:0000259" key="2">
    <source>
        <dbReference type="PROSITE" id="PS50405"/>
    </source>
</evidence>
<dbReference type="KEGG" id="haa:A5892_03665"/>
<organism evidence="3 4">
    <name type="scientific">Halotalea alkalilenta</name>
    <dbReference type="NCBI Taxonomy" id="376489"/>
    <lineage>
        <taxon>Bacteria</taxon>
        <taxon>Pseudomonadati</taxon>
        <taxon>Pseudomonadota</taxon>
        <taxon>Gammaproteobacteria</taxon>
        <taxon>Oceanospirillales</taxon>
        <taxon>Halomonadaceae</taxon>
        <taxon>Halotalea</taxon>
    </lineage>
</organism>
<dbReference type="SUPFAM" id="SSF47616">
    <property type="entry name" value="GST C-terminal domain-like"/>
    <property type="match status" value="1"/>
</dbReference>
<dbReference type="SFLD" id="SFLDG01150">
    <property type="entry name" value="Main.1:_Beta-like"/>
    <property type="match status" value="1"/>
</dbReference>
<dbReference type="GO" id="GO:0016740">
    <property type="term" value="F:transferase activity"/>
    <property type="evidence" value="ECO:0007669"/>
    <property type="project" value="UniProtKB-KW"/>
</dbReference>
<reference evidence="3 4" key="1">
    <citation type="submission" date="2016-04" db="EMBL/GenBank/DDBJ databases">
        <title>Complete Genome Sequence of Halotalea alkalilenta IHB B 13600.</title>
        <authorList>
            <person name="Swarnkar M.K."/>
            <person name="Sharma A."/>
            <person name="Kaushal K."/>
            <person name="Soni R."/>
            <person name="Rana S."/>
            <person name="Singh A.K."/>
            <person name="Gulati A."/>
        </authorList>
    </citation>
    <scope>NUCLEOTIDE SEQUENCE [LARGE SCALE GENOMIC DNA]</scope>
    <source>
        <strain evidence="3 4">IHB B 13600</strain>
    </source>
</reference>
<dbReference type="Gene3D" id="1.20.1050.10">
    <property type="match status" value="1"/>
</dbReference>
<dbReference type="AlphaFoldDB" id="A0A172YBQ3"/>
<dbReference type="InterPro" id="IPR004045">
    <property type="entry name" value="Glutathione_S-Trfase_N"/>
</dbReference>
<feature type="domain" description="GST N-terminal" evidence="1">
    <location>
        <begin position="1"/>
        <end position="86"/>
    </location>
</feature>
<dbReference type="SFLD" id="SFLDG00358">
    <property type="entry name" value="Main_(cytGST)"/>
    <property type="match status" value="1"/>
</dbReference>
<dbReference type="PROSITE" id="PS50404">
    <property type="entry name" value="GST_NTER"/>
    <property type="match status" value="1"/>
</dbReference>
<dbReference type="SUPFAM" id="SSF52833">
    <property type="entry name" value="Thioredoxin-like"/>
    <property type="match status" value="1"/>
</dbReference>
<dbReference type="PANTHER" id="PTHR44051">
    <property type="entry name" value="GLUTATHIONE S-TRANSFERASE-RELATED"/>
    <property type="match status" value="1"/>
</dbReference>
<dbReference type="InterPro" id="IPR010987">
    <property type="entry name" value="Glutathione-S-Trfase_C-like"/>
</dbReference>
<dbReference type="InterPro" id="IPR036249">
    <property type="entry name" value="Thioredoxin-like_sf"/>
</dbReference>
<dbReference type="RefSeq" id="WP_064121649.1">
    <property type="nucleotide sequence ID" value="NZ_CP015243.1"/>
</dbReference>
<dbReference type="CDD" id="cd03189">
    <property type="entry name" value="GST_C_GTT1_like"/>
    <property type="match status" value="1"/>
</dbReference>
<dbReference type="EMBL" id="CP015243">
    <property type="protein sequence ID" value="ANF56673.1"/>
    <property type="molecule type" value="Genomic_DNA"/>
</dbReference>
<sequence length="226" mass="25512">MLTLHHLDNSRSLRILWLLEELGLDYRLVRHQRDPGTMLAPAALRELHPLGKAPLLIDEDDRGRRRVVIESALIIEHLLDRHAPDSELRPAAGSEARRRYAYWLHYAEGSLMPLLLLKLVFARVEQGSPAMIRPIARKLREGADSAFTHPQLALHLDYLEGELERFAWFAGDDFSAADIQMGFPLEIAASRGGLGEERTALNAFLERIRARPAYQRAMEKGGKAVG</sequence>
<dbReference type="Proteomes" id="UP000077875">
    <property type="component" value="Chromosome"/>
</dbReference>
<dbReference type="STRING" id="376489.A5892_03665"/>
<dbReference type="Gene3D" id="3.40.30.10">
    <property type="entry name" value="Glutaredoxin"/>
    <property type="match status" value="1"/>
</dbReference>
<evidence type="ECO:0000313" key="4">
    <source>
        <dbReference type="Proteomes" id="UP000077875"/>
    </source>
</evidence>
<dbReference type="Pfam" id="PF00043">
    <property type="entry name" value="GST_C"/>
    <property type="match status" value="1"/>
</dbReference>
<dbReference type="InterPro" id="IPR040079">
    <property type="entry name" value="Glutathione_S-Trfase"/>
</dbReference>
<accession>A0A172YBQ3</accession>
<dbReference type="CDD" id="cd03046">
    <property type="entry name" value="GST_N_GTT1_like"/>
    <property type="match status" value="1"/>
</dbReference>
<dbReference type="InterPro" id="IPR004046">
    <property type="entry name" value="GST_C"/>
</dbReference>
<dbReference type="PROSITE" id="PS50405">
    <property type="entry name" value="GST_CTER"/>
    <property type="match status" value="1"/>
</dbReference>
<gene>
    <name evidence="3" type="ORF">A5892_03665</name>
</gene>
<evidence type="ECO:0000259" key="1">
    <source>
        <dbReference type="PROSITE" id="PS50404"/>
    </source>
</evidence>
<dbReference type="InterPro" id="IPR036282">
    <property type="entry name" value="Glutathione-S-Trfase_C_sf"/>
</dbReference>
<evidence type="ECO:0000313" key="3">
    <source>
        <dbReference type="EMBL" id="ANF56673.1"/>
    </source>
</evidence>
<keyword evidence="3" id="KW-0808">Transferase</keyword>